<dbReference type="SUPFAM" id="SSF53335">
    <property type="entry name" value="S-adenosyl-L-methionine-dependent methyltransferases"/>
    <property type="match status" value="1"/>
</dbReference>
<dbReference type="GO" id="GO:0008757">
    <property type="term" value="F:S-adenosylmethionine-dependent methyltransferase activity"/>
    <property type="evidence" value="ECO:0007669"/>
    <property type="project" value="InterPro"/>
</dbReference>
<feature type="domain" description="Methyltransferase type 11" evidence="2">
    <location>
        <begin position="63"/>
        <end position="158"/>
    </location>
</feature>
<sequence>MQEQKTIQDAKNFWNVEACGTQFIQERKSEKDFFLKYIDFRYKTEWHIPQLVPFEQSKGKKVLEIGCGNGADGYMFAKNGAIYTGVDLTETAVQTTQKHFELLGANGTFQVENAEKLSFADNSFDIVYSHGVLHHTQNPPDTFKEVHRVLKPGGTAIIMLYHKNSFNHYIRILGYMRLRLLIKILQRIGRWDVDRKKIAGKELSKFRGNEGSYIWELHYENFLTYGWAYLKPENFVHHCTDGPECPYAYVYSKTDIKSLFSQFKELSFTVAHFPLKKYSFGKFIPLALEKSLAPTMGWYLFIYAKK</sequence>
<evidence type="ECO:0000313" key="4">
    <source>
        <dbReference type="Proteomes" id="UP000001208"/>
    </source>
</evidence>
<dbReference type="Gene3D" id="3.40.50.150">
    <property type="entry name" value="Vaccinia Virus protein VP39"/>
    <property type="match status" value="1"/>
</dbReference>
<dbReference type="PANTHER" id="PTHR44068:SF11">
    <property type="entry name" value="GERANYL DIPHOSPHATE 2-C-METHYLTRANSFERASE"/>
    <property type="match status" value="1"/>
</dbReference>
<keyword evidence="1 3" id="KW-0808">Transferase</keyword>
<evidence type="ECO:0000256" key="1">
    <source>
        <dbReference type="ARBA" id="ARBA00022679"/>
    </source>
</evidence>
<dbReference type="EMBL" id="CP001100">
    <property type="protein sequence ID" value="ACF15163.1"/>
    <property type="molecule type" value="Genomic_DNA"/>
</dbReference>
<dbReference type="CDD" id="cd02440">
    <property type="entry name" value="AdoMet_MTases"/>
    <property type="match status" value="1"/>
</dbReference>
<organism evidence="3 4">
    <name type="scientific">Chloroherpeton thalassium (strain ATCC 35110 / GB-78)</name>
    <dbReference type="NCBI Taxonomy" id="517418"/>
    <lineage>
        <taxon>Bacteria</taxon>
        <taxon>Pseudomonadati</taxon>
        <taxon>Chlorobiota</taxon>
        <taxon>Chlorobiia</taxon>
        <taxon>Chlorobiales</taxon>
        <taxon>Chloroherpetonaceae</taxon>
        <taxon>Chloroherpeton</taxon>
    </lineage>
</organism>
<dbReference type="OrthoDB" id="9789123at2"/>
<dbReference type="Pfam" id="PF08241">
    <property type="entry name" value="Methyltransf_11"/>
    <property type="match status" value="1"/>
</dbReference>
<dbReference type="KEGG" id="cts:Ctha_2714"/>
<gene>
    <name evidence="3" type="ordered locus">Ctha_2714</name>
</gene>
<proteinExistence type="predicted"/>
<dbReference type="RefSeq" id="WP_012501245.1">
    <property type="nucleotide sequence ID" value="NC_011026.1"/>
</dbReference>
<evidence type="ECO:0000313" key="3">
    <source>
        <dbReference type="EMBL" id="ACF15163.1"/>
    </source>
</evidence>
<name>B3QYU0_CHLT3</name>
<keyword evidence="3" id="KW-0489">Methyltransferase</keyword>
<dbReference type="Proteomes" id="UP000001208">
    <property type="component" value="Chromosome"/>
</dbReference>
<reference evidence="3 4" key="1">
    <citation type="submission" date="2008-06" db="EMBL/GenBank/DDBJ databases">
        <title>Complete sequence of Chloroherpeton thalassium ATCC 35110.</title>
        <authorList>
            <consortium name="US DOE Joint Genome Institute"/>
            <person name="Lucas S."/>
            <person name="Copeland A."/>
            <person name="Lapidus A."/>
            <person name="Glavina del Rio T."/>
            <person name="Dalin E."/>
            <person name="Tice H."/>
            <person name="Bruce D."/>
            <person name="Goodwin L."/>
            <person name="Pitluck S."/>
            <person name="Schmutz J."/>
            <person name="Larimer F."/>
            <person name="Land M."/>
            <person name="Hauser L."/>
            <person name="Kyrpides N."/>
            <person name="Mikhailova N."/>
            <person name="Liu Z."/>
            <person name="Li T."/>
            <person name="Zhao F."/>
            <person name="Overmann J."/>
            <person name="Bryant D.A."/>
            <person name="Richardson P."/>
        </authorList>
    </citation>
    <scope>NUCLEOTIDE SEQUENCE [LARGE SCALE GENOMIC DNA]</scope>
    <source>
        <strain evidence="4">ATCC 35110 / GB-78</strain>
    </source>
</reference>
<dbReference type="PANTHER" id="PTHR44068">
    <property type="entry name" value="ZGC:194242"/>
    <property type="match status" value="1"/>
</dbReference>
<dbReference type="eggNOG" id="COG2226">
    <property type="taxonomic scope" value="Bacteria"/>
</dbReference>
<protein>
    <submittedName>
        <fullName evidence="3">Methyltransferase type 11</fullName>
    </submittedName>
</protein>
<accession>B3QYU0</accession>
<dbReference type="InterPro" id="IPR029063">
    <property type="entry name" value="SAM-dependent_MTases_sf"/>
</dbReference>
<dbReference type="InterPro" id="IPR050447">
    <property type="entry name" value="Erg6_SMT_methyltransf"/>
</dbReference>
<dbReference type="STRING" id="517418.Ctha_2714"/>
<dbReference type="AlphaFoldDB" id="B3QYU0"/>
<dbReference type="GO" id="GO:0032259">
    <property type="term" value="P:methylation"/>
    <property type="evidence" value="ECO:0007669"/>
    <property type="project" value="UniProtKB-KW"/>
</dbReference>
<keyword evidence="4" id="KW-1185">Reference proteome</keyword>
<dbReference type="HOGENOM" id="CLU_061914_0_0_10"/>
<dbReference type="InterPro" id="IPR013216">
    <property type="entry name" value="Methyltransf_11"/>
</dbReference>
<evidence type="ECO:0000259" key="2">
    <source>
        <dbReference type="Pfam" id="PF08241"/>
    </source>
</evidence>